<evidence type="ECO:0000313" key="6">
    <source>
        <dbReference type="Proteomes" id="UP001143474"/>
    </source>
</evidence>
<dbReference type="InterPro" id="IPR045079">
    <property type="entry name" value="Oxoprolinase-like"/>
</dbReference>
<evidence type="ECO:0000256" key="1">
    <source>
        <dbReference type="SAM" id="MobiDB-lite"/>
    </source>
</evidence>
<gene>
    <name evidence="5" type="ORF">GCM10017600_63020</name>
</gene>
<dbReference type="InterPro" id="IPR008040">
    <property type="entry name" value="Hydant_A_N"/>
</dbReference>
<dbReference type="Pfam" id="PF05378">
    <property type="entry name" value="Hydant_A_N"/>
    <property type="match status" value="1"/>
</dbReference>
<dbReference type="Pfam" id="PF01968">
    <property type="entry name" value="Hydantoinase_A"/>
    <property type="match status" value="1"/>
</dbReference>
<keyword evidence="6" id="KW-1185">Reference proteome</keyword>
<dbReference type="PANTHER" id="PTHR11365:SF23">
    <property type="entry name" value="HYPOTHETICAL 5-OXOPROLINASE (EUROFUNG)-RELATED"/>
    <property type="match status" value="1"/>
</dbReference>
<dbReference type="Pfam" id="PF19278">
    <property type="entry name" value="Hydant_A_C"/>
    <property type="match status" value="1"/>
</dbReference>
<feature type="domain" description="Hydantoinase/oxoprolinase N-terminal" evidence="3">
    <location>
        <begin position="5"/>
        <end position="211"/>
    </location>
</feature>
<feature type="domain" description="Acetophenone carboxylase-like C-terminal" evidence="4">
    <location>
        <begin position="586"/>
        <end position="755"/>
    </location>
</feature>
<name>A0A9W6I711_9ACTN</name>
<dbReference type="PANTHER" id="PTHR11365">
    <property type="entry name" value="5-OXOPROLINASE RELATED"/>
    <property type="match status" value="1"/>
</dbReference>
<dbReference type="Proteomes" id="UP001143474">
    <property type="component" value="Unassembled WGS sequence"/>
</dbReference>
<feature type="compositionally biased region" description="Low complexity" evidence="1">
    <location>
        <begin position="264"/>
        <end position="275"/>
    </location>
</feature>
<comment type="caution">
    <text evidence="5">The sequence shown here is derived from an EMBL/GenBank/DDBJ whole genome shotgun (WGS) entry which is preliminary data.</text>
</comment>
<feature type="region of interest" description="Disordered" evidence="1">
    <location>
        <begin position="256"/>
        <end position="314"/>
    </location>
</feature>
<dbReference type="InterPro" id="IPR049517">
    <property type="entry name" value="ACX-like_C"/>
</dbReference>
<dbReference type="InterPro" id="IPR002821">
    <property type="entry name" value="Hydantoinase_A"/>
</dbReference>
<proteinExistence type="predicted"/>
<dbReference type="GO" id="GO:0005829">
    <property type="term" value="C:cytosol"/>
    <property type="evidence" value="ECO:0007669"/>
    <property type="project" value="TreeGrafter"/>
</dbReference>
<evidence type="ECO:0000259" key="2">
    <source>
        <dbReference type="Pfam" id="PF01968"/>
    </source>
</evidence>
<sequence>MRSVRIGVDTGGTFTDVVAVDEQTGEITTTKTPSTPANPADGFMEGVRKVLVKAGLAGGRATGAEKGPDGGADEDLEEGLEAGLEGVVAIVHGTTVATNQLLEDRIADLGFVTTEGFEFVLEIARQSVPDGYGNSYFWVKPPRIVPVHRIRTVGGRLDHTGAEVRPFDEAQAVAAARWFREQGITAIGVCFLHSYADPGHELRMREVLEREHPDAVVSISSDVLREYREYERSVTTLVDAAVKPTMRRYVANLSERLERSSRTAGGDAVPGDGAVPEGGSEARGHAVAESGPGPGSDAVPGGGPGPGGDAVRRTGVPFSVMKSNGGVLSAAEVVHQPITTVLSGPAAGALGAALVASTAGHPSVITLDGGGTSTDVAVVVDGEPSLTTEGSVGRYPCKIPMIDIVTVGAGGGSVAWLSPEGTLKVGPRSAGADPGPLCYGRGGAEVTVTDAHVFLGRVPPHLLGGEIPLDADAAGRGIEALADRLGLSPERTATGILEISAFNQSNAIRQITVKRGLDVRDFPMVAFGGSGPLLVCRLIDVLGLPSVVVPPDPGNVSAFGLLTVDVRNDYVRTFVAGELSLDAAADIFGELEKQAAEALDREGFPAERHVYARSADLRYHGQAYEVRVPAPPGPLDEEWRAEVLDRFHEAHRRLYGYGYRDDPRHGVEWVNLRVSGIGPITRPAIRRRPYGVADPRPAGTREVFYDEWGRVPVHRRADLGPGATIPGPAVVEEYGSTLPVHPGFTVTVDAFGNLEVRRAANPVR</sequence>
<dbReference type="RefSeq" id="WP_271221199.1">
    <property type="nucleotide sequence ID" value="NZ_BAAAVD010000012.1"/>
</dbReference>
<dbReference type="AlphaFoldDB" id="A0A9W6I711"/>
<feature type="domain" description="Hydantoinase A/oxoprolinase" evidence="2">
    <location>
        <begin position="314"/>
        <end position="569"/>
    </location>
</feature>
<organism evidence="5 6">
    <name type="scientific">Streptosporangium carneum</name>
    <dbReference type="NCBI Taxonomy" id="47481"/>
    <lineage>
        <taxon>Bacteria</taxon>
        <taxon>Bacillati</taxon>
        <taxon>Actinomycetota</taxon>
        <taxon>Actinomycetes</taxon>
        <taxon>Streptosporangiales</taxon>
        <taxon>Streptosporangiaceae</taxon>
        <taxon>Streptosporangium</taxon>
    </lineage>
</organism>
<protein>
    <recommendedName>
        <fullName evidence="7">5-oxoprolinase</fullName>
    </recommendedName>
</protein>
<evidence type="ECO:0008006" key="7">
    <source>
        <dbReference type="Google" id="ProtNLM"/>
    </source>
</evidence>
<evidence type="ECO:0000313" key="5">
    <source>
        <dbReference type="EMBL" id="GLK12892.1"/>
    </source>
</evidence>
<evidence type="ECO:0000259" key="4">
    <source>
        <dbReference type="Pfam" id="PF19278"/>
    </source>
</evidence>
<reference evidence="5" key="1">
    <citation type="journal article" date="2014" name="Int. J. Syst. Evol. Microbiol.">
        <title>Complete genome sequence of Corynebacterium casei LMG S-19264T (=DSM 44701T), isolated from a smear-ripened cheese.</title>
        <authorList>
            <consortium name="US DOE Joint Genome Institute (JGI-PGF)"/>
            <person name="Walter F."/>
            <person name="Albersmeier A."/>
            <person name="Kalinowski J."/>
            <person name="Ruckert C."/>
        </authorList>
    </citation>
    <scope>NUCLEOTIDE SEQUENCE</scope>
    <source>
        <strain evidence="5">VKM Ac-2007</strain>
    </source>
</reference>
<reference evidence="5" key="2">
    <citation type="submission" date="2023-01" db="EMBL/GenBank/DDBJ databases">
        <authorList>
            <person name="Sun Q."/>
            <person name="Evtushenko L."/>
        </authorList>
    </citation>
    <scope>NUCLEOTIDE SEQUENCE</scope>
    <source>
        <strain evidence="5">VKM Ac-2007</strain>
    </source>
</reference>
<dbReference type="EMBL" id="BSEV01000019">
    <property type="protein sequence ID" value="GLK12892.1"/>
    <property type="molecule type" value="Genomic_DNA"/>
</dbReference>
<dbReference type="GO" id="GO:0006749">
    <property type="term" value="P:glutathione metabolic process"/>
    <property type="evidence" value="ECO:0007669"/>
    <property type="project" value="TreeGrafter"/>
</dbReference>
<evidence type="ECO:0000259" key="3">
    <source>
        <dbReference type="Pfam" id="PF05378"/>
    </source>
</evidence>
<dbReference type="InterPro" id="IPR043129">
    <property type="entry name" value="ATPase_NBD"/>
</dbReference>
<accession>A0A9W6I711</accession>
<dbReference type="SUPFAM" id="SSF53067">
    <property type="entry name" value="Actin-like ATPase domain"/>
    <property type="match status" value="1"/>
</dbReference>
<dbReference type="GO" id="GO:0017168">
    <property type="term" value="F:5-oxoprolinase (ATP-hydrolyzing) activity"/>
    <property type="evidence" value="ECO:0007669"/>
    <property type="project" value="TreeGrafter"/>
</dbReference>